<reference evidence="1" key="1">
    <citation type="submission" date="2023-07" db="EMBL/GenBank/DDBJ databases">
        <title>Chromosome-level genome assembly of Artemia franciscana.</title>
        <authorList>
            <person name="Jo E."/>
        </authorList>
    </citation>
    <scope>NUCLEOTIDE SEQUENCE</scope>
    <source>
        <tissue evidence="1">Whole body</tissue>
    </source>
</reference>
<feature type="non-terminal residue" evidence="1">
    <location>
        <position position="1"/>
    </location>
</feature>
<dbReference type="Proteomes" id="UP001187531">
    <property type="component" value="Unassembled WGS sequence"/>
</dbReference>
<dbReference type="Gene3D" id="2.80.10.50">
    <property type="match status" value="1"/>
</dbReference>
<accession>A0AA88ICG2</accession>
<sequence length="50" mass="5750">VRNTSAALSYSGRTLPAFTSLFHQQEVVGDVQLSNIDNNWNVEEHRYTRK</sequence>
<comment type="caution">
    <text evidence="1">The sequence shown here is derived from an EMBL/GenBank/DDBJ whole genome shotgun (WGS) entry which is preliminary data.</text>
</comment>
<keyword evidence="2" id="KW-1185">Reference proteome</keyword>
<name>A0AA88ICG2_ARTSF</name>
<gene>
    <name evidence="1" type="ORF">QYM36_001192</name>
</gene>
<feature type="non-terminal residue" evidence="1">
    <location>
        <position position="50"/>
    </location>
</feature>
<protein>
    <submittedName>
        <fullName evidence="1">Uncharacterized protein</fullName>
    </submittedName>
</protein>
<proteinExistence type="predicted"/>
<dbReference type="AlphaFoldDB" id="A0AA88ICG2"/>
<dbReference type="EMBL" id="JAVRJZ010000003">
    <property type="protein sequence ID" value="KAK2724614.1"/>
    <property type="molecule type" value="Genomic_DNA"/>
</dbReference>
<evidence type="ECO:0000313" key="2">
    <source>
        <dbReference type="Proteomes" id="UP001187531"/>
    </source>
</evidence>
<organism evidence="1 2">
    <name type="scientific">Artemia franciscana</name>
    <name type="common">Brine shrimp</name>
    <name type="synonym">Artemia sanfranciscana</name>
    <dbReference type="NCBI Taxonomy" id="6661"/>
    <lineage>
        <taxon>Eukaryota</taxon>
        <taxon>Metazoa</taxon>
        <taxon>Ecdysozoa</taxon>
        <taxon>Arthropoda</taxon>
        <taxon>Crustacea</taxon>
        <taxon>Branchiopoda</taxon>
        <taxon>Anostraca</taxon>
        <taxon>Artemiidae</taxon>
        <taxon>Artemia</taxon>
    </lineage>
</organism>
<evidence type="ECO:0000313" key="1">
    <source>
        <dbReference type="EMBL" id="KAK2724614.1"/>
    </source>
</evidence>